<evidence type="ECO:0000313" key="1">
    <source>
        <dbReference type="EMBL" id="CAI0646110.1"/>
    </source>
</evidence>
<dbReference type="AlphaFoldDB" id="A0A9W4WEE8"/>
<comment type="caution">
    <text evidence="1">The sequence shown here is derived from an EMBL/GenBank/DDBJ whole genome shotgun (WGS) entry which is preliminary data.</text>
</comment>
<keyword evidence="2" id="KW-1185">Reference proteome</keyword>
<accession>A0A9W4WEE8</accession>
<protein>
    <submittedName>
        <fullName evidence="1">Uncharacterized protein</fullName>
    </submittedName>
</protein>
<proteinExistence type="predicted"/>
<gene>
    <name evidence="1" type="ORF">CGXH109_LOCUS51864</name>
</gene>
<dbReference type="Proteomes" id="UP001152533">
    <property type="component" value="Unassembled WGS sequence"/>
</dbReference>
<evidence type="ECO:0000313" key="2">
    <source>
        <dbReference type="Proteomes" id="UP001152533"/>
    </source>
</evidence>
<name>A0A9W4WEE8_9PEZI</name>
<dbReference type="EMBL" id="CAMGZC010000300">
    <property type="protein sequence ID" value="CAI0646110.1"/>
    <property type="molecule type" value="Genomic_DNA"/>
</dbReference>
<organism evidence="1 2">
    <name type="scientific">Colletotrichum noveboracense</name>
    <dbReference type="NCBI Taxonomy" id="2664923"/>
    <lineage>
        <taxon>Eukaryota</taxon>
        <taxon>Fungi</taxon>
        <taxon>Dikarya</taxon>
        <taxon>Ascomycota</taxon>
        <taxon>Pezizomycotina</taxon>
        <taxon>Sordariomycetes</taxon>
        <taxon>Hypocreomycetidae</taxon>
        <taxon>Glomerellales</taxon>
        <taxon>Glomerellaceae</taxon>
        <taxon>Colletotrichum</taxon>
        <taxon>Colletotrichum gloeosporioides species complex</taxon>
    </lineage>
</organism>
<sequence>MLPPVTANTTTVANSTTTSTGFKSSLNFVGHAEIIIGHFEVRRSYLKADLVDKAPQHLRSIHRPIDYKVSVINQQRPADTSLLMTSVSTARTVDRLPATQAPIKPEPFSVRIHYKEWTSGWGGVIGTQGVWEMFVAGVRAEVDLCGTEDVGHEFQSYFRPSEWFDDKRPPSFAADQTIFGRKNCRYKEGGKSVPGRFACDGVDEFDCRLSDRPKAECKEAFDIKVFYGMVECVFPVQ</sequence>
<reference evidence="1" key="1">
    <citation type="submission" date="2022-08" db="EMBL/GenBank/DDBJ databases">
        <authorList>
            <person name="Giroux E."/>
            <person name="Giroux E."/>
        </authorList>
    </citation>
    <scope>NUCLEOTIDE SEQUENCE</scope>
    <source>
        <strain evidence="1">H1091258</strain>
    </source>
</reference>